<dbReference type="SUPFAM" id="SSF50630">
    <property type="entry name" value="Acid proteases"/>
    <property type="match status" value="1"/>
</dbReference>
<reference evidence="11" key="1">
    <citation type="submission" date="2025-08" db="UniProtKB">
        <authorList>
            <consortium name="RefSeq"/>
        </authorList>
    </citation>
    <scope>IDENTIFICATION</scope>
    <source>
        <tissue evidence="11">Young leaves</tissue>
    </source>
</reference>
<evidence type="ECO:0000256" key="1">
    <source>
        <dbReference type="ARBA" id="ARBA00007447"/>
    </source>
</evidence>
<evidence type="ECO:0000259" key="9">
    <source>
        <dbReference type="PROSITE" id="PS51767"/>
    </source>
</evidence>
<dbReference type="OrthoDB" id="2747330at2759"/>
<dbReference type="Proteomes" id="UP000228380">
    <property type="component" value="Unplaced"/>
</dbReference>
<keyword evidence="5 8" id="KW-0378">Hydrolase</keyword>
<dbReference type="GO" id="GO:0004190">
    <property type="term" value="F:aspartic-type endopeptidase activity"/>
    <property type="evidence" value="ECO:0007669"/>
    <property type="project" value="UniProtKB-KW"/>
</dbReference>
<feature type="domain" description="Peptidase A1" evidence="9">
    <location>
        <begin position="99"/>
        <end position="432"/>
    </location>
</feature>
<evidence type="ECO:0000313" key="11">
    <source>
        <dbReference type="RefSeq" id="XP_008777074.1"/>
    </source>
</evidence>
<dbReference type="PROSITE" id="PS00141">
    <property type="entry name" value="ASP_PROTEASE"/>
    <property type="match status" value="1"/>
</dbReference>
<gene>
    <name evidence="11" type="primary">LOC103697076</name>
</gene>
<dbReference type="PANTHER" id="PTHR13683:SF750">
    <property type="entry name" value="ASPARTYL PROTEASE AED1"/>
    <property type="match status" value="1"/>
</dbReference>
<dbReference type="PRINTS" id="PR00792">
    <property type="entry name" value="PEPSIN"/>
</dbReference>
<feature type="active site" evidence="7">
    <location>
        <position position="315"/>
    </location>
</feature>
<accession>A0A8B7BHT7</accession>
<protein>
    <submittedName>
        <fullName evidence="11">Aspartyl protease family protein At5g10770-like</fullName>
    </submittedName>
</protein>
<dbReference type="FunFam" id="2.40.70.10:FF:000013">
    <property type="entry name" value="Aspartyl protease AED1"/>
    <property type="match status" value="1"/>
</dbReference>
<dbReference type="KEGG" id="pda:103697076"/>
<dbReference type="InterPro" id="IPR032861">
    <property type="entry name" value="TAXi_N"/>
</dbReference>
<dbReference type="RefSeq" id="XP_008777074.1">
    <property type="nucleotide sequence ID" value="XM_008778852.1"/>
</dbReference>
<name>A0A8B7BHT7_PHODC</name>
<evidence type="ECO:0000256" key="3">
    <source>
        <dbReference type="ARBA" id="ARBA00022729"/>
    </source>
</evidence>
<keyword evidence="3" id="KW-0732">Signal</keyword>
<dbReference type="InterPro" id="IPR021109">
    <property type="entry name" value="Peptidase_aspartic_dom_sf"/>
</dbReference>
<evidence type="ECO:0000256" key="4">
    <source>
        <dbReference type="ARBA" id="ARBA00022750"/>
    </source>
</evidence>
<keyword evidence="2 8" id="KW-0645">Protease</keyword>
<dbReference type="FunFam" id="2.40.70.10:FF:000021">
    <property type="entry name" value="Aspartyl protease AED1"/>
    <property type="match status" value="1"/>
</dbReference>
<evidence type="ECO:0000256" key="8">
    <source>
        <dbReference type="RuleBase" id="RU000454"/>
    </source>
</evidence>
<keyword evidence="6" id="KW-1015">Disulfide bond</keyword>
<dbReference type="InterPro" id="IPR001461">
    <property type="entry name" value="Aspartic_peptidase_A1"/>
</dbReference>
<evidence type="ECO:0000256" key="2">
    <source>
        <dbReference type="ARBA" id="ARBA00022670"/>
    </source>
</evidence>
<evidence type="ECO:0000256" key="7">
    <source>
        <dbReference type="PIRSR" id="PIRSR601461-1"/>
    </source>
</evidence>
<evidence type="ECO:0000256" key="6">
    <source>
        <dbReference type="ARBA" id="ARBA00023157"/>
    </source>
</evidence>
<keyword evidence="4 8" id="KW-0064">Aspartyl protease</keyword>
<dbReference type="GO" id="GO:0006508">
    <property type="term" value="P:proteolysis"/>
    <property type="evidence" value="ECO:0007669"/>
    <property type="project" value="UniProtKB-KW"/>
</dbReference>
<dbReference type="AlphaFoldDB" id="A0A8B7BHT7"/>
<evidence type="ECO:0000256" key="5">
    <source>
        <dbReference type="ARBA" id="ARBA00022801"/>
    </source>
</evidence>
<dbReference type="InterPro" id="IPR001969">
    <property type="entry name" value="Aspartic_peptidase_AS"/>
</dbReference>
<dbReference type="InterPro" id="IPR033121">
    <property type="entry name" value="PEPTIDASE_A1"/>
</dbReference>
<dbReference type="PANTHER" id="PTHR13683">
    <property type="entry name" value="ASPARTYL PROTEASES"/>
    <property type="match status" value="1"/>
</dbReference>
<proteinExistence type="inferred from homology"/>
<dbReference type="PROSITE" id="PS51767">
    <property type="entry name" value="PEPTIDASE_A1"/>
    <property type="match status" value="1"/>
</dbReference>
<dbReference type="InterPro" id="IPR033873">
    <property type="entry name" value="CND41-like"/>
</dbReference>
<dbReference type="Pfam" id="PF14543">
    <property type="entry name" value="TAXi_N"/>
    <property type="match status" value="1"/>
</dbReference>
<organism evidence="10 11">
    <name type="scientific">Phoenix dactylifera</name>
    <name type="common">Date palm</name>
    <dbReference type="NCBI Taxonomy" id="42345"/>
    <lineage>
        <taxon>Eukaryota</taxon>
        <taxon>Viridiplantae</taxon>
        <taxon>Streptophyta</taxon>
        <taxon>Embryophyta</taxon>
        <taxon>Tracheophyta</taxon>
        <taxon>Spermatophyta</taxon>
        <taxon>Magnoliopsida</taxon>
        <taxon>Liliopsida</taxon>
        <taxon>Arecaceae</taxon>
        <taxon>Coryphoideae</taxon>
        <taxon>Phoeniceae</taxon>
        <taxon>Phoenix</taxon>
    </lineage>
</organism>
<comment type="similarity">
    <text evidence="1 8">Belongs to the peptidase A1 family.</text>
</comment>
<feature type="active site" evidence="7">
    <location>
        <position position="117"/>
    </location>
</feature>
<dbReference type="InterPro" id="IPR032799">
    <property type="entry name" value="TAXi_C"/>
</dbReference>
<evidence type="ECO:0000313" key="10">
    <source>
        <dbReference type="Proteomes" id="UP000228380"/>
    </source>
</evidence>
<dbReference type="Pfam" id="PF14541">
    <property type="entry name" value="TAXi_C"/>
    <property type="match status" value="1"/>
</dbReference>
<dbReference type="CDD" id="cd05472">
    <property type="entry name" value="cnd41_like"/>
    <property type="match status" value="1"/>
</dbReference>
<dbReference type="Gene3D" id="2.40.70.10">
    <property type="entry name" value="Acid Proteases"/>
    <property type="match status" value="2"/>
</dbReference>
<dbReference type="GeneID" id="103697076"/>
<sequence>MASRHKEEGMKNQEMIKRMIHGSNNSRLTVVHRHGPCSPLGRWKHLNHHRLLRQDQYRVQSLHHRLSFPTASKPTKLGTSLAGVTTPSRSGIPLGTGNYIITVGFGTPKRDFTVIFDTGSDLTWIQCEPCVKCYAQNETLFDPSQSSTYSNIPCSSSDCSLPSGQTDCDSSNDCRYVVEYGDRSSSVGILAQETLTLTLSDVLTDFRFGCGGENEGLFGRAAGLIGLGRGEVSLVSQSAEKYGGVFSYCLPSRSSSTGYLMLGAATQTPNIKFTTMPTESYAPSFYFVELTGLTVGGRDLSIASSVFSNVGTIIDSGTVITRLPMQAYTALRSEFRQHMTKYQLVQPFVILDTCYNFTGYNHITIPAVVLQFSNGVSLYVDASGILYFASLSQACLAFAGNDDENAVSIVGNMQQRTFNVVYDVPNGRIGFGSGGCG</sequence>
<keyword evidence="10" id="KW-1185">Reference proteome</keyword>